<evidence type="ECO:0000259" key="1">
    <source>
        <dbReference type="Pfam" id="PF09346"/>
    </source>
</evidence>
<dbReference type="Gene3D" id="3.40.1580.10">
    <property type="entry name" value="SMI1/KNR4-like"/>
    <property type="match status" value="1"/>
</dbReference>
<reference evidence="2" key="1">
    <citation type="submission" date="2020-10" db="EMBL/GenBank/DDBJ databases">
        <authorList>
            <person name="Lu T."/>
            <person name="Wang Q."/>
            <person name="Han X."/>
        </authorList>
    </citation>
    <scope>NUCLEOTIDE SEQUENCE</scope>
    <source>
        <strain evidence="2">WQ 366</strain>
    </source>
</reference>
<accession>A0ABS7Z8N8</accession>
<evidence type="ECO:0000313" key="2">
    <source>
        <dbReference type="EMBL" id="MCA5005230.1"/>
    </source>
</evidence>
<dbReference type="EMBL" id="JADEYP010000013">
    <property type="protein sequence ID" value="MCA5005230.1"/>
    <property type="molecule type" value="Genomic_DNA"/>
</dbReference>
<dbReference type="Pfam" id="PF09346">
    <property type="entry name" value="SMI1_KNR4"/>
    <property type="match status" value="1"/>
</dbReference>
<comment type="caution">
    <text evidence="2">The sequence shown here is derived from an EMBL/GenBank/DDBJ whole genome shotgun (WGS) entry which is preliminary data.</text>
</comment>
<dbReference type="InterPro" id="IPR018958">
    <property type="entry name" value="Knr4/Smi1-like_dom"/>
</dbReference>
<name>A0ABS7Z8N8_9SPHI</name>
<feature type="domain" description="Knr4/Smi1-like" evidence="1">
    <location>
        <begin position="30"/>
        <end position="149"/>
    </location>
</feature>
<evidence type="ECO:0000313" key="3">
    <source>
        <dbReference type="Proteomes" id="UP001165302"/>
    </source>
</evidence>
<dbReference type="SUPFAM" id="SSF160631">
    <property type="entry name" value="SMI1/KNR4-like"/>
    <property type="match status" value="1"/>
</dbReference>
<dbReference type="RefSeq" id="WP_225552759.1">
    <property type="nucleotide sequence ID" value="NZ_JADEYP010000013.1"/>
</dbReference>
<proteinExistence type="predicted"/>
<gene>
    <name evidence="2" type="ORF">IPZ78_08700</name>
</gene>
<protein>
    <submittedName>
        <fullName evidence="2">SMI1/KNR4 family protein</fullName>
    </submittedName>
</protein>
<organism evidence="2 3">
    <name type="scientific">Sphingobacterium bovistauri</name>
    <dbReference type="NCBI Taxonomy" id="2781959"/>
    <lineage>
        <taxon>Bacteria</taxon>
        <taxon>Pseudomonadati</taxon>
        <taxon>Bacteroidota</taxon>
        <taxon>Sphingobacteriia</taxon>
        <taxon>Sphingobacteriales</taxon>
        <taxon>Sphingobacteriaceae</taxon>
        <taxon>Sphingobacterium</taxon>
    </lineage>
</organism>
<dbReference type="InterPro" id="IPR037883">
    <property type="entry name" value="Knr4/Smi1-like_sf"/>
</dbReference>
<sequence>MNPLKENSNFIIKSNTNEDLNAEFTSRYPRIPSEYLAFIKSFSSLINASETTWFNSISDFNETNEESDFKWNEFELQSLEAFEGDLNGQLLVTQFWDAHLPIVLSVKNGYAFFAIGVSEENFGKIYFGEEPEYEEVEWIADDFTSFLEKITAKTLPEYLQNLF</sequence>
<dbReference type="Proteomes" id="UP001165302">
    <property type="component" value="Unassembled WGS sequence"/>
</dbReference>
<keyword evidence="3" id="KW-1185">Reference proteome</keyword>